<proteinExistence type="predicted"/>
<gene>
    <name evidence="2" type="ORF">METZ01_LOCUS486303</name>
</gene>
<dbReference type="EMBL" id="UINC01210125">
    <property type="protein sequence ID" value="SVE33449.1"/>
    <property type="molecule type" value="Genomic_DNA"/>
</dbReference>
<feature type="transmembrane region" description="Helical" evidence="1">
    <location>
        <begin position="26"/>
        <end position="49"/>
    </location>
</feature>
<keyword evidence="1" id="KW-0472">Membrane</keyword>
<reference evidence="2" key="1">
    <citation type="submission" date="2018-05" db="EMBL/GenBank/DDBJ databases">
        <authorList>
            <person name="Lanie J.A."/>
            <person name="Ng W.-L."/>
            <person name="Kazmierczak K.M."/>
            <person name="Andrzejewski T.M."/>
            <person name="Davidsen T.M."/>
            <person name="Wayne K.J."/>
            <person name="Tettelin H."/>
            <person name="Glass J.I."/>
            <person name="Rusch D."/>
            <person name="Podicherti R."/>
            <person name="Tsui H.-C.T."/>
            <person name="Winkler M.E."/>
        </authorList>
    </citation>
    <scope>NUCLEOTIDE SEQUENCE</scope>
</reference>
<dbReference type="AlphaFoldDB" id="A0A383CN02"/>
<keyword evidence="1" id="KW-1133">Transmembrane helix</keyword>
<evidence type="ECO:0000313" key="2">
    <source>
        <dbReference type="EMBL" id="SVE33449.1"/>
    </source>
</evidence>
<name>A0A383CN02_9ZZZZ</name>
<evidence type="ECO:0000256" key="1">
    <source>
        <dbReference type="SAM" id="Phobius"/>
    </source>
</evidence>
<protein>
    <submittedName>
        <fullName evidence="2">Uncharacterized protein</fullName>
    </submittedName>
</protein>
<feature type="non-terminal residue" evidence="2">
    <location>
        <position position="126"/>
    </location>
</feature>
<accession>A0A383CN02</accession>
<keyword evidence="1" id="KW-0812">Transmembrane</keyword>
<sequence length="126" mass="13525">METKTEFIHILLRESEKDGTKTEMKIMYSIFEKITFGAVALGVTLLILFMNSTKDIQLGSALSETDPVVSQEVTMVSDEAVELEVGSTVDATEDNGGPELRTLAGGVTETKPTAESNLIDGVTAPE</sequence>
<organism evidence="2">
    <name type="scientific">marine metagenome</name>
    <dbReference type="NCBI Taxonomy" id="408172"/>
    <lineage>
        <taxon>unclassified sequences</taxon>
        <taxon>metagenomes</taxon>
        <taxon>ecological metagenomes</taxon>
    </lineage>
</organism>